<dbReference type="Proteomes" id="UP000597656">
    <property type="component" value="Unassembled WGS sequence"/>
</dbReference>
<dbReference type="Gene3D" id="3.30.565.10">
    <property type="entry name" value="Histidine kinase-like ATPase, C-terminal domain"/>
    <property type="match status" value="1"/>
</dbReference>
<dbReference type="InterPro" id="IPR047718">
    <property type="entry name" value="RsbA-like_anti_sig"/>
</dbReference>
<dbReference type="RefSeq" id="WP_189153238.1">
    <property type="nucleotide sequence ID" value="NZ_BMNC01000001.1"/>
</dbReference>
<dbReference type="InterPro" id="IPR050267">
    <property type="entry name" value="Anti-sigma-factor_SerPK"/>
</dbReference>
<evidence type="ECO:0000259" key="3">
    <source>
        <dbReference type="Pfam" id="PF14417"/>
    </source>
</evidence>
<organism evidence="4 5">
    <name type="scientific">Lentzea pudingi</name>
    <dbReference type="NCBI Taxonomy" id="1789439"/>
    <lineage>
        <taxon>Bacteria</taxon>
        <taxon>Bacillati</taxon>
        <taxon>Actinomycetota</taxon>
        <taxon>Actinomycetes</taxon>
        <taxon>Pseudonocardiales</taxon>
        <taxon>Pseudonocardiaceae</taxon>
        <taxon>Lentzea</taxon>
    </lineage>
</organism>
<dbReference type="EMBL" id="BMNC01000001">
    <property type="protein sequence ID" value="GGM75361.1"/>
    <property type="molecule type" value="Genomic_DNA"/>
</dbReference>
<keyword evidence="1" id="KW-0723">Serine/threonine-protein kinase</keyword>
<evidence type="ECO:0000313" key="5">
    <source>
        <dbReference type="Proteomes" id="UP000597656"/>
    </source>
</evidence>
<comment type="caution">
    <text evidence="4">The sequence shown here is derived from an EMBL/GenBank/DDBJ whole genome shotgun (WGS) entry which is preliminary data.</text>
</comment>
<dbReference type="PANTHER" id="PTHR35526">
    <property type="entry name" value="ANTI-SIGMA-F FACTOR RSBW-RELATED"/>
    <property type="match status" value="1"/>
</dbReference>
<protein>
    <submittedName>
        <fullName evidence="4">Anti-sigma regulatory factor</fullName>
    </submittedName>
</protein>
<feature type="domain" description="MEDS" evidence="3">
    <location>
        <begin position="14"/>
        <end position="157"/>
    </location>
</feature>
<keyword evidence="1" id="KW-0808">Transferase</keyword>
<reference evidence="5" key="1">
    <citation type="journal article" date="2019" name="Int. J. Syst. Evol. Microbiol.">
        <title>The Global Catalogue of Microorganisms (GCM) 10K type strain sequencing project: providing services to taxonomists for standard genome sequencing and annotation.</title>
        <authorList>
            <consortium name="The Broad Institute Genomics Platform"/>
            <consortium name="The Broad Institute Genome Sequencing Center for Infectious Disease"/>
            <person name="Wu L."/>
            <person name="Ma J."/>
        </authorList>
    </citation>
    <scope>NUCLEOTIDE SEQUENCE [LARGE SCALE GENOMIC DNA]</scope>
    <source>
        <strain evidence="5">CGMCC 4.7319</strain>
    </source>
</reference>
<evidence type="ECO:0000256" key="1">
    <source>
        <dbReference type="ARBA" id="ARBA00022527"/>
    </source>
</evidence>
<evidence type="ECO:0000259" key="2">
    <source>
        <dbReference type="Pfam" id="PF13581"/>
    </source>
</evidence>
<accession>A0ABQ2HC69</accession>
<dbReference type="InterPro" id="IPR036890">
    <property type="entry name" value="HATPase_C_sf"/>
</dbReference>
<dbReference type="InterPro" id="IPR025847">
    <property type="entry name" value="MEDS_domain"/>
</dbReference>
<dbReference type="PANTHER" id="PTHR35526:SF3">
    <property type="entry name" value="ANTI-SIGMA-F FACTOR RSBW"/>
    <property type="match status" value="1"/>
</dbReference>
<sequence>MTVAELPPSERFVHPALFYGTDEQYLDALVPFVTEGLERTQPVAVAVPGARLRLLREALGDAAHEVTMIDMEVAGRNPGRIIPTVLRRFADGHDTVHVRIVGEPIWAGRTDAEYPACAQHEALINLAFAGRDVTIVCPYDTSTLDERALADALVTHPVVWEGARRLKSDRYDPDDVIGRYNQPLPAVSDAVEMTIEGTADLRAARGFAVAHAHRLGLPDERMADLQLITGELVTNSLRHTGGNCRLRVWRHHDHLVCAVEDGGHLDDPLAGRRPPAQEQFGGRGLLLINQLADLVRTHTTRHGTTVHALLALSSQAR</sequence>
<name>A0ABQ2HC69_9PSEU</name>
<gene>
    <name evidence="4" type="ORF">GCM10011609_09110</name>
</gene>
<keyword evidence="1" id="KW-0418">Kinase</keyword>
<dbReference type="Pfam" id="PF14417">
    <property type="entry name" value="MEDS"/>
    <property type="match status" value="1"/>
</dbReference>
<dbReference type="InterPro" id="IPR003594">
    <property type="entry name" value="HATPase_dom"/>
</dbReference>
<dbReference type="SUPFAM" id="SSF55874">
    <property type="entry name" value="ATPase domain of HSP90 chaperone/DNA topoisomerase II/histidine kinase"/>
    <property type="match status" value="1"/>
</dbReference>
<proteinExistence type="predicted"/>
<evidence type="ECO:0000313" key="4">
    <source>
        <dbReference type="EMBL" id="GGM75361.1"/>
    </source>
</evidence>
<dbReference type="CDD" id="cd16936">
    <property type="entry name" value="HATPase_RsbW-like"/>
    <property type="match status" value="1"/>
</dbReference>
<dbReference type="Pfam" id="PF13581">
    <property type="entry name" value="HATPase_c_2"/>
    <property type="match status" value="1"/>
</dbReference>
<keyword evidence="5" id="KW-1185">Reference proteome</keyword>
<dbReference type="NCBIfam" id="NF041045">
    <property type="entry name" value="RsbA_anti_sig"/>
    <property type="match status" value="1"/>
</dbReference>
<feature type="domain" description="Histidine kinase/HSP90-like ATPase" evidence="2">
    <location>
        <begin position="199"/>
        <end position="307"/>
    </location>
</feature>